<feature type="compositionally biased region" description="Polar residues" evidence="1">
    <location>
        <begin position="65"/>
        <end position="75"/>
    </location>
</feature>
<proteinExistence type="predicted"/>
<gene>
    <name evidence="2" type="ORF">ELQ87_04305</name>
</gene>
<dbReference type="RefSeq" id="WP_127176510.1">
    <property type="nucleotide sequence ID" value="NZ_CP029078.1"/>
</dbReference>
<evidence type="ECO:0000256" key="1">
    <source>
        <dbReference type="SAM" id="MobiDB-lite"/>
    </source>
</evidence>
<organism evidence="2 3">
    <name type="scientific">Streptomyces griseoviridis</name>
    <dbReference type="NCBI Taxonomy" id="45398"/>
    <lineage>
        <taxon>Bacteria</taxon>
        <taxon>Bacillati</taxon>
        <taxon>Actinomycetota</taxon>
        <taxon>Actinomycetes</taxon>
        <taxon>Kitasatosporales</taxon>
        <taxon>Streptomycetaceae</taxon>
        <taxon>Streptomyces</taxon>
    </lineage>
</organism>
<accession>A0A3Q9KP01</accession>
<sequence length="75" mass="7263">MKHLETSQEDKVRSATGTLAALCALAAALLVAVFGGGGDGERSGSPGTGGASVVGPAGAPDTGSIFDSPTDFLSR</sequence>
<reference evidence="2 3" key="1">
    <citation type="submission" date="2018-12" db="EMBL/GenBank/DDBJ databases">
        <title>Streptomyces griseoviridis F1-27 complete genome.</title>
        <authorList>
            <person name="Mariita R.M."/>
            <person name="Sello J.K."/>
        </authorList>
    </citation>
    <scope>NUCLEOTIDE SEQUENCE [LARGE SCALE GENOMIC DNA]</scope>
    <source>
        <strain evidence="2 3">F1-27</strain>
    </source>
</reference>
<protein>
    <submittedName>
        <fullName evidence="2">Uncharacterized protein</fullName>
    </submittedName>
</protein>
<name>A0A3Q9KP01_STRGD</name>
<dbReference type="EMBL" id="CP034687">
    <property type="protein sequence ID" value="AZS83599.1"/>
    <property type="molecule type" value="Genomic_DNA"/>
</dbReference>
<dbReference type="Proteomes" id="UP000271291">
    <property type="component" value="Chromosome"/>
</dbReference>
<evidence type="ECO:0000313" key="2">
    <source>
        <dbReference type="EMBL" id="AZS83599.1"/>
    </source>
</evidence>
<evidence type="ECO:0000313" key="3">
    <source>
        <dbReference type="Proteomes" id="UP000271291"/>
    </source>
</evidence>
<dbReference type="AlphaFoldDB" id="A0A3Q9KP01"/>
<dbReference type="KEGG" id="sgd:ELQ87_04305"/>
<feature type="region of interest" description="Disordered" evidence="1">
    <location>
        <begin position="38"/>
        <end position="75"/>
    </location>
</feature>